<comment type="caution">
    <text evidence="1">The sequence shown here is derived from an EMBL/GenBank/DDBJ whole genome shotgun (WGS) entry which is preliminary data.</text>
</comment>
<dbReference type="RefSeq" id="WP_169404685.1">
    <property type="nucleotide sequence ID" value="NZ_JAADJU010000011.1"/>
</dbReference>
<evidence type="ECO:0000313" key="1">
    <source>
        <dbReference type="EMBL" id="NMP28978.1"/>
    </source>
</evidence>
<dbReference type="EMBL" id="JAADJU010000011">
    <property type="protein sequence ID" value="NMP28978.1"/>
    <property type="molecule type" value="Genomic_DNA"/>
</dbReference>
<dbReference type="AlphaFoldDB" id="A0A848MKE7"/>
<reference evidence="1 2" key="2">
    <citation type="submission" date="2020-06" db="EMBL/GenBank/DDBJ databases">
        <title>Polyphasic characterization of a Rahnella strain isolated from tree sap.</title>
        <authorList>
            <person name="Kim I.S."/>
        </authorList>
    </citation>
    <scope>NUCLEOTIDE SEQUENCE [LARGE SCALE GENOMIC DNA]</scope>
    <source>
        <strain evidence="1 2">SAP-1</strain>
    </source>
</reference>
<evidence type="ECO:0000313" key="2">
    <source>
        <dbReference type="Proteomes" id="UP000585363"/>
    </source>
</evidence>
<reference evidence="1 2" key="1">
    <citation type="submission" date="2020-01" db="EMBL/GenBank/DDBJ databases">
        <authorList>
            <person name="Lee S.D."/>
        </authorList>
    </citation>
    <scope>NUCLEOTIDE SEQUENCE [LARGE SCALE GENOMIC DNA]</scope>
    <source>
        <strain evidence="1 2">SAP-1</strain>
    </source>
</reference>
<keyword evidence="2" id="KW-1185">Reference proteome</keyword>
<accession>A0A848MKE7</accession>
<name>A0A848MKE7_9GAMM</name>
<proteinExistence type="predicted"/>
<organism evidence="1 2">
    <name type="scientific">Rouxiella aceris</name>
    <dbReference type="NCBI Taxonomy" id="2703884"/>
    <lineage>
        <taxon>Bacteria</taxon>
        <taxon>Pseudomonadati</taxon>
        <taxon>Pseudomonadota</taxon>
        <taxon>Gammaproteobacteria</taxon>
        <taxon>Enterobacterales</taxon>
        <taxon>Yersiniaceae</taxon>
        <taxon>Rouxiella</taxon>
    </lineage>
</organism>
<protein>
    <submittedName>
        <fullName evidence="1">Uncharacterized protein</fullName>
    </submittedName>
</protein>
<sequence>METHKIPWHLIPGNSDIQIENIMEPVRLALSIETRKIKANSQGFNNDEHAARKFVMTITEELRKLGFEGLHDLHQSKSNSGYWYYNLLAIWPIGQPPETVFSTFKEASSVARVRKGKVKREGDIWRVFF</sequence>
<dbReference type="Proteomes" id="UP000585363">
    <property type="component" value="Unassembled WGS sequence"/>
</dbReference>
<gene>
    <name evidence="1" type="ORF">GW590_19140</name>
</gene>